<dbReference type="InterPro" id="IPR000719">
    <property type="entry name" value="Prot_kinase_dom"/>
</dbReference>
<dbReference type="AlphaFoldDB" id="A0AAD3DYC1"/>
<evidence type="ECO:0000256" key="3">
    <source>
        <dbReference type="SAM" id="MobiDB-lite"/>
    </source>
</evidence>
<feature type="compositionally biased region" description="Low complexity" evidence="3">
    <location>
        <begin position="259"/>
        <end position="270"/>
    </location>
</feature>
<dbReference type="Proteomes" id="UP001054857">
    <property type="component" value="Unassembled WGS sequence"/>
</dbReference>
<evidence type="ECO:0000313" key="5">
    <source>
        <dbReference type="EMBL" id="GFR50320.1"/>
    </source>
</evidence>
<comment type="caution">
    <text evidence="5">The sequence shown here is derived from an EMBL/GenBank/DDBJ whole genome shotgun (WGS) entry which is preliminary data.</text>
</comment>
<feature type="region of interest" description="Disordered" evidence="3">
    <location>
        <begin position="196"/>
        <end position="270"/>
    </location>
</feature>
<protein>
    <recommendedName>
        <fullName evidence="4">Protein kinase domain-containing protein</fullName>
    </recommendedName>
</protein>
<accession>A0AAD3DYC1</accession>
<dbReference type="Gene3D" id="1.10.510.10">
    <property type="entry name" value="Transferase(Phosphotransferase) domain 1"/>
    <property type="match status" value="1"/>
</dbReference>
<dbReference type="EMBL" id="BMAR01000036">
    <property type="protein sequence ID" value="GFR50320.1"/>
    <property type="molecule type" value="Genomic_DNA"/>
</dbReference>
<dbReference type="InterPro" id="IPR011009">
    <property type="entry name" value="Kinase-like_dom_sf"/>
</dbReference>
<dbReference type="Pfam" id="PF00069">
    <property type="entry name" value="Pkinase"/>
    <property type="match status" value="1"/>
</dbReference>
<dbReference type="GO" id="GO:0004672">
    <property type="term" value="F:protein kinase activity"/>
    <property type="evidence" value="ECO:0007669"/>
    <property type="project" value="InterPro"/>
</dbReference>
<feature type="domain" description="Protein kinase" evidence="4">
    <location>
        <begin position="1"/>
        <end position="166"/>
    </location>
</feature>
<proteinExistence type="predicted"/>
<feature type="region of interest" description="Disordered" evidence="3">
    <location>
        <begin position="88"/>
        <end position="120"/>
    </location>
</feature>
<evidence type="ECO:0000313" key="6">
    <source>
        <dbReference type="Proteomes" id="UP001054857"/>
    </source>
</evidence>
<keyword evidence="2" id="KW-0067">ATP-binding</keyword>
<dbReference type="PROSITE" id="PS50011">
    <property type="entry name" value="PROTEIN_KINASE_DOM"/>
    <property type="match status" value="1"/>
</dbReference>
<keyword evidence="6" id="KW-1185">Reference proteome</keyword>
<sequence length="270" mass="28831">LGSLVSCDTGRSMVVDLYGKSGLCTFYAVQVWSIGCTIAEIATGRVLFPGESTADQLWLIVRCLGPLSWQHNKANNNSNKANKATTAIRTVPPEPPHPGGFSVGSPAPAAAGAPGRSAPTASRMHCTLRHLLPELDPPLFQLIEACLRPDPTKRPTVHELLQMPYFWDVPRHLADSPQLSDGLQLAVSAGMAARRAGGGAGTAEEGGVRKALPPELKTQQREQRQQPPQQETAAGLPEGMQGGIGEATPSATLQEQRDQQQQQQQKQARG</sequence>
<evidence type="ECO:0000259" key="4">
    <source>
        <dbReference type="PROSITE" id="PS50011"/>
    </source>
</evidence>
<feature type="compositionally biased region" description="Low complexity" evidence="3">
    <location>
        <begin position="99"/>
        <end position="120"/>
    </location>
</feature>
<gene>
    <name evidence="5" type="ORF">Agub_g12514</name>
</gene>
<feature type="non-terminal residue" evidence="5">
    <location>
        <position position="1"/>
    </location>
</feature>
<dbReference type="PANTHER" id="PTHR24055">
    <property type="entry name" value="MITOGEN-ACTIVATED PROTEIN KINASE"/>
    <property type="match status" value="1"/>
</dbReference>
<evidence type="ECO:0000256" key="1">
    <source>
        <dbReference type="ARBA" id="ARBA00022741"/>
    </source>
</evidence>
<name>A0AAD3DYC1_9CHLO</name>
<dbReference type="GO" id="GO:0005524">
    <property type="term" value="F:ATP binding"/>
    <property type="evidence" value="ECO:0007669"/>
    <property type="project" value="UniProtKB-KW"/>
</dbReference>
<organism evidence="5 6">
    <name type="scientific">Astrephomene gubernaculifera</name>
    <dbReference type="NCBI Taxonomy" id="47775"/>
    <lineage>
        <taxon>Eukaryota</taxon>
        <taxon>Viridiplantae</taxon>
        <taxon>Chlorophyta</taxon>
        <taxon>core chlorophytes</taxon>
        <taxon>Chlorophyceae</taxon>
        <taxon>CS clade</taxon>
        <taxon>Chlamydomonadales</taxon>
        <taxon>Astrephomenaceae</taxon>
        <taxon>Astrephomene</taxon>
    </lineage>
</organism>
<keyword evidence="1" id="KW-0547">Nucleotide-binding</keyword>
<feature type="non-terminal residue" evidence="5">
    <location>
        <position position="270"/>
    </location>
</feature>
<dbReference type="SUPFAM" id="SSF56112">
    <property type="entry name" value="Protein kinase-like (PK-like)"/>
    <property type="match status" value="1"/>
</dbReference>
<evidence type="ECO:0000256" key="2">
    <source>
        <dbReference type="ARBA" id="ARBA00022840"/>
    </source>
</evidence>
<dbReference type="InterPro" id="IPR050117">
    <property type="entry name" value="MAPK"/>
</dbReference>
<reference evidence="5 6" key="1">
    <citation type="journal article" date="2021" name="Sci. Rep.">
        <title>Genome sequencing of the multicellular alga Astrephomene provides insights into convergent evolution of germ-soma differentiation.</title>
        <authorList>
            <person name="Yamashita S."/>
            <person name="Yamamoto K."/>
            <person name="Matsuzaki R."/>
            <person name="Suzuki S."/>
            <person name="Yamaguchi H."/>
            <person name="Hirooka S."/>
            <person name="Minakuchi Y."/>
            <person name="Miyagishima S."/>
            <person name="Kawachi M."/>
            <person name="Toyoda A."/>
            <person name="Nozaki H."/>
        </authorList>
    </citation>
    <scope>NUCLEOTIDE SEQUENCE [LARGE SCALE GENOMIC DNA]</scope>
    <source>
        <strain evidence="5 6">NIES-4017</strain>
    </source>
</reference>